<dbReference type="HOGENOM" id="CLU_1033578_0_0_4"/>
<dbReference type="Proteomes" id="UP000003009">
    <property type="component" value="Unassembled WGS sequence"/>
</dbReference>
<evidence type="ECO:0000313" key="2">
    <source>
        <dbReference type="Proteomes" id="UP000003009"/>
    </source>
</evidence>
<reference evidence="1" key="1">
    <citation type="submission" date="2009-04" db="EMBL/GenBank/DDBJ databases">
        <authorList>
            <person name="Weinstock G."/>
            <person name="Sodergren E."/>
            <person name="Clifton S."/>
            <person name="Fulton L."/>
            <person name="Fulton B."/>
            <person name="Courtney L."/>
            <person name="Fronick C."/>
            <person name="Harrison M."/>
            <person name="Strong C."/>
            <person name="Farmer C."/>
            <person name="Delahaunty K."/>
            <person name="Markovic C."/>
            <person name="Hall O."/>
            <person name="Minx P."/>
            <person name="Tomlinson C."/>
            <person name="Mitreva M."/>
            <person name="Nelson J."/>
            <person name="Hou S."/>
            <person name="Wollam A."/>
            <person name="Pepin K.H."/>
            <person name="Johnson M."/>
            <person name="Bhonagiri V."/>
            <person name="Nash W.E."/>
            <person name="Warren W."/>
            <person name="Chinwalla A."/>
            <person name="Mardis E.R."/>
            <person name="Wilson R.K."/>
        </authorList>
    </citation>
    <scope>NUCLEOTIDE SEQUENCE [LARGE SCALE GENOMIC DNA]</scope>
    <source>
        <strain evidence="1">ATCC 51147</strain>
    </source>
</reference>
<dbReference type="EMBL" id="ACJW02000003">
    <property type="protein sequence ID" value="EEP67940.1"/>
    <property type="molecule type" value="Genomic_DNA"/>
</dbReference>
<proteinExistence type="predicted"/>
<keyword evidence="2" id="KW-1185">Reference proteome</keyword>
<accession>C4GJG8</accession>
<sequence>MGNQLGQVAVAFDDGIGKLAWVAGGEAQPFNTRDFVHDAQQGGEVADATVVHFAAIGVDVLPQQVDFFHALLRQAGDFGEYVVQWAREFFAARVGHDAEGAVFGTAFHNGNKRAAAVHAGGGQVVEFFDFGEGDVYLREAGGFFIHNHFGQAVQGLRAEDDIHIGCAFDNGFAFLRGNAAGHADDEIGVFLFQRFHAPEVGEYFFLRFFAHGAGVEENDVGVVGFGNLFNATVFFGEYGEHFFAVVFVHLAAEGADKDFFHGLVLSGCP</sequence>
<organism evidence="1 2">
    <name type="scientific">Kingella oralis ATCC 51147</name>
    <dbReference type="NCBI Taxonomy" id="629741"/>
    <lineage>
        <taxon>Bacteria</taxon>
        <taxon>Pseudomonadati</taxon>
        <taxon>Pseudomonadota</taxon>
        <taxon>Betaproteobacteria</taxon>
        <taxon>Neisseriales</taxon>
        <taxon>Neisseriaceae</taxon>
        <taxon>Kingella</taxon>
    </lineage>
</organism>
<dbReference type="STRING" id="629741.GCWU000324_02191"/>
<gene>
    <name evidence="1" type="ORF">GCWU000324_02191</name>
</gene>
<protein>
    <submittedName>
        <fullName evidence="1">Uncharacterized protein</fullName>
    </submittedName>
</protein>
<name>C4GJG8_9NEIS</name>
<dbReference type="AlphaFoldDB" id="C4GJG8"/>
<comment type="caution">
    <text evidence="1">The sequence shown here is derived from an EMBL/GenBank/DDBJ whole genome shotgun (WGS) entry which is preliminary data.</text>
</comment>
<evidence type="ECO:0000313" key="1">
    <source>
        <dbReference type="EMBL" id="EEP67940.1"/>
    </source>
</evidence>